<dbReference type="PANTHER" id="PTHR22911">
    <property type="entry name" value="ACYL-MALONYL CONDENSING ENZYME-RELATED"/>
    <property type="match status" value="1"/>
</dbReference>
<dbReference type="Proteomes" id="UP000070587">
    <property type="component" value="Chromosome"/>
</dbReference>
<reference evidence="3 4" key="2">
    <citation type="journal article" date="2016" name="Int. J. Syst. Evol. Microbiol.">
        <title>Pyrococcus kukulkanii sp. nov., a hyperthermophilic, piezophilic archaeon isolated from a deep-sea hydrothermal vent.</title>
        <authorList>
            <person name="Callac N."/>
            <person name="Oger P."/>
            <person name="Lesongeur F."/>
            <person name="Rattray J.E."/>
            <person name="Vannier P."/>
            <person name="Michoud G."/>
            <person name="Beauverger M."/>
            <person name="Gayet N."/>
            <person name="Rouxel O."/>
            <person name="Jebbar M."/>
            <person name="Godfroy A."/>
        </authorList>
    </citation>
    <scope>NUCLEOTIDE SEQUENCE [LARGE SCALE GENOMIC DNA]</scope>
    <source>
        <strain evidence="3 4">NCB100</strain>
    </source>
</reference>
<dbReference type="OrthoDB" id="86193at2157"/>
<feature type="transmembrane region" description="Helical" evidence="1">
    <location>
        <begin position="6"/>
        <end position="26"/>
    </location>
</feature>
<dbReference type="RefSeq" id="WP_068323336.1">
    <property type="nucleotide sequence ID" value="NZ_CP010835.1"/>
</dbReference>
<dbReference type="InterPro" id="IPR037185">
    <property type="entry name" value="EmrE-like"/>
</dbReference>
<evidence type="ECO:0000256" key="1">
    <source>
        <dbReference type="SAM" id="Phobius"/>
    </source>
</evidence>
<dbReference type="KEGG" id="pyc:TQ32_08150"/>
<feature type="transmembrane region" description="Helical" evidence="1">
    <location>
        <begin position="65"/>
        <end position="84"/>
    </location>
</feature>
<sequence>MDLILGVGLALGAAFVWALTSVLSKISMAKINPVSLNTLRLFISSAFYIPLIIFLRLIPNKGWEWWAIVIVSGIIGFTIADWLFLEGMNIIGVSRASILVTPHPILTMVLAHYLLGRPLNASIAAGAVMIVIAVLILVSEAMDNKEMSWKGIAFVVTAEVLWTVAVLITDWLVHGESAVLITGLRISSGALGALVFASTLREDIRIMNAKDWGLVVVITVLGTILGQYFFIKSISLVSSSIATPVTESSPVMAALMAVAFLKEKFTKRLAVSLVLTTLGITLIGLA</sequence>
<feature type="transmembrane region" description="Helical" evidence="1">
    <location>
        <begin position="96"/>
        <end position="115"/>
    </location>
</feature>
<evidence type="ECO:0000259" key="2">
    <source>
        <dbReference type="Pfam" id="PF00892"/>
    </source>
</evidence>
<keyword evidence="1" id="KW-1133">Transmembrane helix</keyword>
<dbReference type="GO" id="GO:0016020">
    <property type="term" value="C:membrane"/>
    <property type="evidence" value="ECO:0007669"/>
    <property type="project" value="InterPro"/>
</dbReference>
<feature type="transmembrane region" description="Helical" evidence="1">
    <location>
        <begin position="121"/>
        <end position="139"/>
    </location>
</feature>
<accession>A0A127BB91</accession>
<dbReference type="PATRIC" id="fig|1609559.3.peg.1705"/>
<feature type="transmembrane region" description="Helical" evidence="1">
    <location>
        <begin position="212"/>
        <end position="231"/>
    </location>
</feature>
<feature type="transmembrane region" description="Helical" evidence="1">
    <location>
        <begin position="38"/>
        <end position="59"/>
    </location>
</feature>
<proteinExistence type="predicted"/>
<dbReference type="EMBL" id="CP010835">
    <property type="protein sequence ID" value="AMM54455.1"/>
    <property type="molecule type" value="Genomic_DNA"/>
</dbReference>
<feature type="transmembrane region" description="Helical" evidence="1">
    <location>
        <begin position="237"/>
        <end position="261"/>
    </location>
</feature>
<dbReference type="AlphaFoldDB" id="A0A127BB91"/>
<feature type="transmembrane region" description="Helical" evidence="1">
    <location>
        <begin position="268"/>
        <end position="285"/>
    </location>
</feature>
<dbReference type="GeneID" id="28491802"/>
<feature type="transmembrane region" description="Helical" evidence="1">
    <location>
        <begin position="151"/>
        <end position="173"/>
    </location>
</feature>
<dbReference type="SUPFAM" id="SSF103481">
    <property type="entry name" value="Multidrug resistance efflux transporter EmrE"/>
    <property type="match status" value="2"/>
</dbReference>
<evidence type="ECO:0000313" key="3">
    <source>
        <dbReference type="EMBL" id="AMM54455.1"/>
    </source>
</evidence>
<name>A0A127BB91_9EURY</name>
<organism evidence="3 4">
    <name type="scientific">Pyrococcus kukulkanii</name>
    <dbReference type="NCBI Taxonomy" id="1609559"/>
    <lineage>
        <taxon>Archaea</taxon>
        <taxon>Methanobacteriati</taxon>
        <taxon>Methanobacteriota</taxon>
        <taxon>Thermococci</taxon>
        <taxon>Thermococcales</taxon>
        <taxon>Thermococcaceae</taxon>
        <taxon>Pyrococcus</taxon>
    </lineage>
</organism>
<feature type="domain" description="EamA" evidence="2">
    <location>
        <begin position="5"/>
        <end position="138"/>
    </location>
</feature>
<feature type="transmembrane region" description="Helical" evidence="1">
    <location>
        <begin position="179"/>
        <end position="200"/>
    </location>
</feature>
<reference evidence="4" key="1">
    <citation type="submission" date="2015-02" db="EMBL/GenBank/DDBJ databases">
        <title>Pyrococcus kukulkanii sp. nov., a novel hyperthermophilic archaeon isolated from a deep-sea hydrothermal vent at the Guaymas Basin.</title>
        <authorList>
            <person name="Oger P.M."/>
            <person name="Callac N."/>
            <person name="Jebbar M."/>
            <person name="Godfroy A."/>
        </authorList>
    </citation>
    <scope>NUCLEOTIDE SEQUENCE [LARGE SCALE GENOMIC DNA]</scope>
    <source>
        <strain evidence="4">NCB100</strain>
    </source>
</reference>
<dbReference type="Pfam" id="PF00892">
    <property type="entry name" value="EamA"/>
    <property type="match status" value="2"/>
</dbReference>
<feature type="domain" description="EamA" evidence="2">
    <location>
        <begin position="150"/>
        <end position="284"/>
    </location>
</feature>
<keyword evidence="1" id="KW-0812">Transmembrane</keyword>
<gene>
    <name evidence="3" type="ORF">TQ32_08150</name>
</gene>
<dbReference type="InterPro" id="IPR000620">
    <property type="entry name" value="EamA_dom"/>
</dbReference>
<protein>
    <submittedName>
        <fullName evidence="3">Multidrug DMT transporter permease</fullName>
    </submittedName>
</protein>
<keyword evidence="1" id="KW-0472">Membrane</keyword>
<evidence type="ECO:0000313" key="4">
    <source>
        <dbReference type="Proteomes" id="UP000070587"/>
    </source>
</evidence>